<evidence type="ECO:0000313" key="2">
    <source>
        <dbReference type="EMBL" id="MBK3517414.1"/>
    </source>
</evidence>
<dbReference type="InterPro" id="IPR052926">
    <property type="entry name" value="Metallo-beta-lactamase_dom"/>
</dbReference>
<dbReference type="EMBL" id="JAENRR010000016">
    <property type="protein sequence ID" value="MBK3517414.1"/>
    <property type="molecule type" value="Genomic_DNA"/>
</dbReference>
<protein>
    <submittedName>
        <fullName evidence="2">MBL fold metallo-hydrolase</fullName>
    </submittedName>
</protein>
<dbReference type="CDD" id="cd07713">
    <property type="entry name" value="DHPS-like_MBL-fold"/>
    <property type="match status" value="1"/>
</dbReference>
<evidence type="ECO:0000313" key="3">
    <source>
        <dbReference type="Proteomes" id="UP000605676"/>
    </source>
</evidence>
<dbReference type="Proteomes" id="UP000605676">
    <property type="component" value="Unassembled WGS sequence"/>
</dbReference>
<comment type="caution">
    <text evidence="2">The sequence shown here is derived from an EMBL/GenBank/DDBJ whole genome shotgun (WGS) entry which is preliminary data.</text>
</comment>
<dbReference type="RefSeq" id="WP_200464644.1">
    <property type="nucleotide sequence ID" value="NZ_JAENRR010000016.1"/>
</dbReference>
<gene>
    <name evidence="2" type="ORF">JIV24_08715</name>
</gene>
<dbReference type="PANTHER" id="PTHR13754:SF13">
    <property type="entry name" value="METALLO-BETA-LACTAMASE SUPERFAMILY PROTEIN (AFU_ORTHOLOGUE AFUA_3G07630)"/>
    <property type="match status" value="1"/>
</dbReference>
<sequence length="272" mass="30513">MRLTTLIDNKQSQKQLKCEHGLSFLLQTDELSILFDTGQSDKFLSNAQKLGIDLSTVDYVVLSHGHYDHTGGLPAFLNHNKKAKVIIHKKALKERFSSSTQMVKPNGITWVSELSQFANRVMFIENDVALTDSLFLLTNIQPKIGFEIVNERLVVKHGNSYTPDCFDDEMILVAKRQQNPIVLCGCAHTGIVNILHEIKQRKGFDTFDLVAGGLHLNGNKHEQVQFVIDGLAPFNIKQWALNHCTGDVAFNSFLKAFPEQVMYCGSGKEILI</sequence>
<dbReference type="SUPFAM" id="SSF56281">
    <property type="entry name" value="Metallo-hydrolase/oxidoreductase"/>
    <property type="match status" value="1"/>
</dbReference>
<dbReference type="InterPro" id="IPR001279">
    <property type="entry name" value="Metallo-B-lactamas"/>
</dbReference>
<dbReference type="PANTHER" id="PTHR13754">
    <property type="entry name" value="METALLO-BETA-LACTAMASE SUPERFAMILY PROTEIN"/>
    <property type="match status" value="1"/>
</dbReference>
<evidence type="ECO:0000259" key="1">
    <source>
        <dbReference type="SMART" id="SM00849"/>
    </source>
</evidence>
<reference evidence="2 3" key="1">
    <citation type="submission" date="2021-01" db="EMBL/GenBank/DDBJ databases">
        <title>Carboxyliciviraga sp.nov., isolated from coastal sediments.</title>
        <authorList>
            <person name="Lu D."/>
            <person name="Zhang T."/>
        </authorList>
    </citation>
    <scope>NUCLEOTIDE SEQUENCE [LARGE SCALE GENOMIC DNA]</scope>
    <source>
        <strain evidence="2 3">N1Y132</strain>
    </source>
</reference>
<dbReference type="InterPro" id="IPR041712">
    <property type="entry name" value="DHPS-like_MBL-fold"/>
</dbReference>
<keyword evidence="3" id="KW-1185">Reference proteome</keyword>
<organism evidence="2 3">
    <name type="scientific">Carboxylicivirga marina</name>
    <dbReference type="NCBI Taxonomy" id="2800988"/>
    <lineage>
        <taxon>Bacteria</taxon>
        <taxon>Pseudomonadati</taxon>
        <taxon>Bacteroidota</taxon>
        <taxon>Bacteroidia</taxon>
        <taxon>Marinilabiliales</taxon>
        <taxon>Marinilabiliaceae</taxon>
        <taxon>Carboxylicivirga</taxon>
    </lineage>
</organism>
<dbReference type="Gene3D" id="3.60.15.10">
    <property type="entry name" value="Ribonuclease Z/Hydroxyacylglutathione hydrolase-like"/>
    <property type="match status" value="1"/>
</dbReference>
<name>A0ABS1HJT3_9BACT</name>
<dbReference type="SMART" id="SM00849">
    <property type="entry name" value="Lactamase_B"/>
    <property type="match status" value="1"/>
</dbReference>
<dbReference type="InterPro" id="IPR036866">
    <property type="entry name" value="RibonucZ/Hydroxyglut_hydro"/>
</dbReference>
<accession>A0ABS1HJT3</accession>
<dbReference type="Pfam" id="PF00753">
    <property type="entry name" value="Lactamase_B"/>
    <property type="match status" value="1"/>
</dbReference>
<proteinExistence type="predicted"/>
<feature type="domain" description="Metallo-beta-lactamase" evidence="1">
    <location>
        <begin position="20"/>
        <end position="188"/>
    </location>
</feature>